<accession>A0A3N4LC71</accession>
<evidence type="ECO:0000313" key="1">
    <source>
        <dbReference type="EMBL" id="RPB19328.1"/>
    </source>
</evidence>
<gene>
    <name evidence="1" type="ORF">L211DRAFT_853302</name>
</gene>
<proteinExistence type="predicted"/>
<dbReference type="InParanoid" id="A0A3N4LC71"/>
<name>A0A3N4LC71_9PEZI</name>
<dbReference type="EMBL" id="ML121591">
    <property type="protein sequence ID" value="RPB19328.1"/>
    <property type="molecule type" value="Genomic_DNA"/>
</dbReference>
<sequence>MRLDEFGLLFPDQSGKGIPKSTLSDILAMSDEILKNPPVDGAHKKKKRAPVYPIFEALYKVGIVSSMDRELVGKYKKYLQHIQVATTISVASMLTLDSATDELQDHVSVLIRVWIKLQICSWNLTKTLYSNNKDPAVVSLSVIIVQKLTSPPADNTTDLPSTDTTTAALSVPPIPTLAEALSPQPLFPKHVCYCSCFSAHSNSTLHSKLG</sequence>
<dbReference type="AlphaFoldDB" id="A0A3N4LC71"/>
<reference evidence="1 2" key="1">
    <citation type="journal article" date="2018" name="Nat. Ecol. Evol.">
        <title>Pezizomycetes genomes reveal the molecular basis of ectomycorrhizal truffle lifestyle.</title>
        <authorList>
            <person name="Murat C."/>
            <person name="Payen T."/>
            <person name="Noel B."/>
            <person name="Kuo A."/>
            <person name="Morin E."/>
            <person name="Chen J."/>
            <person name="Kohler A."/>
            <person name="Krizsan K."/>
            <person name="Balestrini R."/>
            <person name="Da Silva C."/>
            <person name="Montanini B."/>
            <person name="Hainaut M."/>
            <person name="Levati E."/>
            <person name="Barry K.W."/>
            <person name="Belfiori B."/>
            <person name="Cichocki N."/>
            <person name="Clum A."/>
            <person name="Dockter R.B."/>
            <person name="Fauchery L."/>
            <person name="Guy J."/>
            <person name="Iotti M."/>
            <person name="Le Tacon F."/>
            <person name="Lindquist E.A."/>
            <person name="Lipzen A."/>
            <person name="Malagnac F."/>
            <person name="Mello A."/>
            <person name="Molinier V."/>
            <person name="Miyauchi S."/>
            <person name="Poulain J."/>
            <person name="Riccioni C."/>
            <person name="Rubini A."/>
            <person name="Sitrit Y."/>
            <person name="Splivallo R."/>
            <person name="Traeger S."/>
            <person name="Wang M."/>
            <person name="Zifcakova L."/>
            <person name="Wipf D."/>
            <person name="Zambonelli A."/>
            <person name="Paolocci F."/>
            <person name="Nowrousian M."/>
            <person name="Ottonello S."/>
            <person name="Baldrian P."/>
            <person name="Spatafora J.W."/>
            <person name="Henrissat B."/>
            <person name="Nagy L.G."/>
            <person name="Aury J.M."/>
            <person name="Wincker P."/>
            <person name="Grigoriev I.V."/>
            <person name="Bonfante P."/>
            <person name="Martin F.M."/>
        </authorList>
    </citation>
    <scope>NUCLEOTIDE SEQUENCE [LARGE SCALE GENOMIC DNA]</scope>
    <source>
        <strain evidence="1 2">ATCC MYA-4762</strain>
    </source>
</reference>
<organism evidence="1 2">
    <name type="scientific">Terfezia boudieri ATCC MYA-4762</name>
    <dbReference type="NCBI Taxonomy" id="1051890"/>
    <lineage>
        <taxon>Eukaryota</taxon>
        <taxon>Fungi</taxon>
        <taxon>Dikarya</taxon>
        <taxon>Ascomycota</taxon>
        <taxon>Pezizomycotina</taxon>
        <taxon>Pezizomycetes</taxon>
        <taxon>Pezizales</taxon>
        <taxon>Pezizaceae</taxon>
        <taxon>Terfezia</taxon>
    </lineage>
</organism>
<dbReference type="Proteomes" id="UP000267821">
    <property type="component" value="Unassembled WGS sequence"/>
</dbReference>
<keyword evidence="2" id="KW-1185">Reference proteome</keyword>
<protein>
    <submittedName>
        <fullName evidence="1">Uncharacterized protein</fullName>
    </submittedName>
</protein>
<evidence type="ECO:0000313" key="2">
    <source>
        <dbReference type="Proteomes" id="UP000267821"/>
    </source>
</evidence>